<dbReference type="PANTHER" id="PTHR30293:SF0">
    <property type="entry name" value="NITROGEN ASSIMILATION REGULATORY PROTEIN NAC"/>
    <property type="match status" value="1"/>
</dbReference>
<evidence type="ECO:0000256" key="4">
    <source>
        <dbReference type="ARBA" id="ARBA00023159"/>
    </source>
</evidence>
<name>A0A972ST01_9BURK</name>
<dbReference type="SUPFAM" id="SSF53850">
    <property type="entry name" value="Periplasmic binding protein-like II"/>
    <property type="match status" value="1"/>
</dbReference>
<evidence type="ECO:0000256" key="3">
    <source>
        <dbReference type="ARBA" id="ARBA00023125"/>
    </source>
</evidence>
<sequence>MDLKQIQYFIALFEDGSVTRAAKRLNIVQPALSMQIAKLEEELHQQLFDRGAHGMAPTAAGRLMYRLFLPIIRDLAHARQQMVQRDEIVTGHVSIGLIASVTESVLADSLSRFHARYPHVEVTVADGYTATFIDWVSGGQLDAALINKPRSRLSLDSQPLLDEEMVLVTSAEHGPELPHAIELAQLPELELVLPTKRHGLRGVLDTAAQHEDVLLAPRFEIDVLSTIVKLVESTRFATILPRIAVERAVRRGALRAYPILAPRIVRHIVRISHPRRPLSAAAEALITIIADELREVSSESAPTDGGTHRLPPGLSSSKEAST</sequence>
<comment type="similarity">
    <text evidence="1">Belongs to the LysR transcriptional regulatory family.</text>
</comment>
<keyword evidence="3" id="KW-0238">DNA-binding</keyword>
<feature type="region of interest" description="Disordered" evidence="6">
    <location>
        <begin position="297"/>
        <end position="322"/>
    </location>
</feature>
<comment type="caution">
    <text evidence="8">The sequence shown here is derived from an EMBL/GenBank/DDBJ whole genome shotgun (WGS) entry which is preliminary data.</text>
</comment>
<dbReference type="RefSeq" id="WP_172178894.1">
    <property type="nucleotide sequence ID" value="NZ_WOEZ01000327.1"/>
</dbReference>
<evidence type="ECO:0000313" key="8">
    <source>
        <dbReference type="EMBL" id="NPT62430.1"/>
    </source>
</evidence>
<gene>
    <name evidence="8" type="ORF">GNZ13_50000</name>
</gene>
<dbReference type="InterPro" id="IPR000847">
    <property type="entry name" value="LysR_HTH_N"/>
</dbReference>
<dbReference type="Pfam" id="PF03466">
    <property type="entry name" value="LysR_substrate"/>
    <property type="match status" value="1"/>
</dbReference>
<dbReference type="EMBL" id="WOEZ01000327">
    <property type="protein sequence ID" value="NPT62430.1"/>
    <property type="molecule type" value="Genomic_DNA"/>
</dbReference>
<dbReference type="PROSITE" id="PS50931">
    <property type="entry name" value="HTH_LYSR"/>
    <property type="match status" value="1"/>
</dbReference>
<dbReference type="GO" id="GO:2000142">
    <property type="term" value="P:regulation of DNA-templated transcription initiation"/>
    <property type="evidence" value="ECO:0007669"/>
    <property type="project" value="TreeGrafter"/>
</dbReference>
<organism evidence="8 9">
    <name type="scientific">Paraburkholderia elongata</name>
    <dbReference type="NCBI Taxonomy" id="2675747"/>
    <lineage>
        <taxon>Bacteria</taxon>
        <taxon>Pseudomonadati</taxon>
        <taxon>Pseudomonadota</taxon>
        <taxon>Betaproteobacteria</taxon>
        <taxon>Burkholderiales</taxon>
        <taxon>Burkholderiaceae</taxon>
        <taxon>Paraburkholderia</taxon>
    </lineage>
</organism>
<evidence type="ECO:0000256" key="2">
    <source>
        <dbReference type="ARBA" id="ARBA00023015"/>
    </source>
</evidence>
<dbReference type="AlphaFoldDB" id="A0A972ST01"/>
<keyword evidence="9" id="KW-1185">Reference proteome</keyword>
<protein>
    <submittedName>
        <fullName evidence="8">LysR family transcriptional regulator</fullName>
    </submittedName>
</protein>
<proteinExistence type="inferred from homology"/>
<evidence type="ECO:0000313" key="9">
    <source>
        <dbReference type="Proteomes" id="UP000655523"/>
    </source>
</evidence>
<dbReference type="CDD" id="cd05466">
    <property type="entry name" value="PBP2_LTTR_substrate"/>
    <property type="match status" value="1"/>
</dbReference>
<dbReference type="InterPro" id="IPR005119">
    <property type="entry name" value="LysR_subst-bd"/>
</dbReference>
<dbReference type="PRINTS" id="PR00039">
    <property type="entry name" value="HTHLYSR"/>
</dbReference>
<keyword evidence="2" id="KW-0805">Transcription regulation</keyword>
<feature type="domain" description="HTH lysR-type" evidence="7">
    <location>
        <begin position="1"/>
        <end position="58"/>
    </location>
</feature>
<dbReference type="InterPro" id="IPR036388">
    <property type="entry name" value="WH-like_DNA-bd_sf"/>
</dbReference>
<dbReference type="GO" id="GO:0003700">
    <property type="term" value="F:DNA-binding transcription factor activity"/>
    <property type="evidence" value="ECO:0007669"/>
    <property type="project" value="InterPro"/>
</dbReference>
<evidence type="ECO:0000256" key="6">
    <source>
        <dbReference type="SAM" id="MobiDB-lite"/>
    </source>
</evidence>
<keyword evidence="4" id="KW-0010">Activator</keyword>
<keyword evidence="5" id="KW-0804">Transcription</keyword>
<dbReference type="Gene3D" id="1.10.10.10">
    <property type="entry name" value="Winged helix-like DNA-binding domain superfamily/Winged helix DNA-binding domain"/>
    <property type="match status" value="1"/>
</dbReference>
<dbReference type="SUPFAM" id="SSF46785">
    <property type="entry name" value="Winged helix' DNA-binding domain"/>
    <property type="match status" value="1"/>
</dbReference>
<reference evidence="8 9" key="1">
    <citation type="submission" date="2019-11" db="EMBL/GenBank/DDBJ databases">
        <title>Metabolism of dissolved organic matter in forest soils.</title>
        <authorList>
            <person name="Cyle K.T."/>
            <person name="Wilhelm R.C."/>
            <person name="Martinez C.E."/>
        </authorList>
    </citation>
    <scope>NUCLEOTIDE SEQUENCE [LARGE SCALE GENOMIC DNA]</scope>
    <source>
        <strain evidence="8 9">5N</strain>
    </source>
</reference>
<dbReference type="FunFam" id="1.10.10.10:FF:000001">
    <property type="entry name" value="LysR family transcriptional regulator"/>
    <property type="match status" value="1"/>
</dbReference>
<accession>A0A972ST01</accession>
<dbReference type="Gene3D" id="3.40.190.290">
    <property type="match status" value="1"/>
</dbReference>
<dbReference type="Proteomes" id="UP000655523">
    <property type="component" value="Unassembled WGS sequence"/>
</dbReference>
<evidence type="ECO:0000256" key="1">
    <source>
        <dbReference type="ARBA" id="ARBA00009437"/>
    </source>
</evidence>
<dbReference type="GO" id="GO:0003677">
    <property type="term" value="F:DNA binding"/>
    <property type="evidence" value="ECO:0007669"/>
    <property type="project" value="UniProtKB-KW"/>
</dbReference>
<evidence type="ECO:0000259" key="7">
    <source>
        <dbReference type="PROSITE" id="PS50931"/>
    </source>
</evidence>
<dbReference type="Pfam" id="PF00126">
    <property type="entry name" value="HTH_1"/>
    <property type="match status" value="1"/>
</dbReference>
<dbReference type="InterPro" id="IPR036390">
    <property type="entry name" value="WH_DNA-bd_sf"/>
</dbReference>
<dbReference type="PANTHER" id="PTHR30293">
    <property type="entry name" value="TRANSCRIPTIONAL REGULATORY PROTEIN NAC-RELATED"/>
    <property type="match status" value="1"/>
</dbReference>
<evidence type="ECO:0000256" key="5">
    <source>
        <dbReference type="ARBA" id="ARBA00023163"/>
    </source>
</evidence>